<keyword evidence="2" id="KW-0813">Transport</keyword>
<evidence type="ECO:0000256" key="5">
    <source>
        <dbReference type="ARBA" id="ARBA00022989"/>
    </source>
</evidence>
<keyword evidence="5 7" id="KW-1133">Transmembrane helix</keyword>
<feature type="transmembrane region" description="Helical" evidence="7">
    <location>
        <begin position="283"/>
        <end position="301"/>
    </location>
</feature>
<feature type="domain" description="Major facilitator superfamily (MFS) profile" evidence="8">
    <location>
        <begin position="1"/>
        <end position="193"/>
    </location>
</feature>
<dbReference type="SUPFAM" id="SSF103473">
    <property type="entry name" value="MFS general substrate transporter"/>
    <property type="match status" value="1"/>
</dbReference>
<proteinExistence type="predicted"/>
<feature type="transmembrane region" description="Helical" evidence="7">
    <location>
        <begin position="106"/>
        <end position="127"/>
    </location>
</feature>
<comment type="subcellular location">
    <subcellularLocation>
        <location evidence="1">Cell membrane</location>
        <topology evidence="1">Multi-pass membrane protein</topology>
    </subcellularLocation>
</comment>
<evidence type="ECO:0000313" key="10">
    <source>
        <dbReference type="Proteomes" id="UP000624325"/>
    </source>
</evidence>
<evidence type="ECO:0000256" key="2">
    <source>
        <dbReference type="ARBA" id="ARBA00022448"/>
    </source>
</evidence>
<feature type="transmembrane region" description="Helical" evidence="7">
    <location>
        <begin position="81"/>
        <end position="100"/>
    </location>
</feature>
<protein>
    <recommendedName>
        <fullName evidence="8">Major facilitator superfamily (MFS) profile domain-containing protein</fullName>
    </recommendedName>
</protein>
<dbReference type="PROSITE" id="PS50850">
    <property type="entry name" value="MFS"/>
    <property type="match status" value="2"/>
</dbReference>
<organism evidence="9 10">
    <name type="scientific">Asanoa iriomotensis</name>
    <dbReference type="NCBI Taxonomy" id="234613"/>
    <lineage>
        <taxon>Bacteria</taxon>
        <taxon>Bacillati</taxon>
        <taxon>Actinomycetota</taxon>
        <taxon>Actinomycetes</taxon>
        <taxon>Micromonosporales</taxon>
        <taxon>Micromonosporaceae</taxon>
        <taxon>Asanoa</taxon>
    </lineage>
</organism>
<name>A0ABQ4C514_9ACTN</name>
<dbReference type="RefSeq" id="WP_203704188.1">
    <property type="nucleotide sequence ID" value="NZ_BAAALU010000002.1"/>
</dbReference>
<feature type="transmembrane region" description="Helical" evidence="7">
    <location>
        <begin position="375"/>
        <end position="396"/>
    </location>
</feature>
<evidence type="ECO:0000256" key="6">
    <source>
        <dbReference type="ARBA" id="ARBA00023136"/>
    </source>
</evidence>
<dbReference type="Pfam" id="PF07690">
    <property type="entry name" value="MFS_1"/>
    <property type="match status" value="1"/>
</dbReference>
<keyword evidence="6 7" id="KW-0472">Membrane</keyword>
<keyword evidence="4 7" id="KW-0812">Transmembrane</keyword>
<reference evidence="9 10" key="1">
    <citation type="submission" date="2021-01" db="EMBL/GenBank/DDBJ databases">
        <title>Whole genome shotgun sequence of Asanoa iriomotensis NBRC 100142.</title>
        <authorList>
            <person name="Komaki H."/>
            <person name="Tamura T."/>
        </authorList>
    </citation>
    <scope>NUCLEOTIDE SEQUENCE [LARGE SCALE GENOMIC DNA]</scope>
    <source>
        <strain evidence="9 10">NBRC 100142</strain>
    </source>
</reference>
<feature type="transmembrane region" description="Helical" evidence="7">
    <location>
        <begin position="172"/>
        <end position="189"/>
    </location>
</feature>
<keyword evidence="3" id="KW-1003">Cell membrane</keyword>
<dbReference type="CDD" id="cd06173">
    <property type="entry name" value="MFS_MefA_like"/>
    <property type="match status" value="1"/>
</dbReference>
<dbReference type="InterPro" id="IPR036259">
    <property type="entry name" value="MFS_trans_sf"/>
</dbReference>
<comment type="caution">
    <text evidence="9">The sequence shown here is derived from an EMBL/GenBank/DDBJ whole genome shotgun (WGS) entry which is preliminary data.</text>
</comment>
<dbReference type="InterPro" id="IPR020846">
    <property type="entry name" value="MFS_dom"/>
</dbReference>
<sequence>MSFTSASAVSKSRWGDVYVTAGSRALSMAGDALAATTLALALQDRGAGGLAVSGLWLAATLPLVALVPLTGRLIDRYDSRTLLVATGLVQALVCTALAFVTSPIASIALVGVLAAGLAITNPTFAALMPSMVTRDELPKASAIGQTASMIGTLLGPAAAGFLVGAFGTRPPLLIDAVTYLAVAVAGLLIKTRRGGAAATTTTARQETPWRLRADGLLLATFLAFGVVVAGVGGVNVIEVFFIRDTLGASASAFGLVTASWTAGMAAGAWIFARVVRRYDDDNALARGVLVLLGSTCVPVLISAAAPGVWLVVLLWLAGGVLNGGLGVFSTILVARRVPENARGRAYSGLNAAANGGAMFGYVLAGALLGPFSPRALVFAFGLAGVLAVLAAALPVARAIRQTRVTSPAVA</sequence>
<evidence type="ECO:0000313" key="9">
    <source>
        <dbReference type="EMBL" id="GIF57873.1"/>
    </source>
</evidence>
<evidence type="ECO:0000259" key="8">
    <source>
        <dbReference type="PROSITE" id="PS50850"/>
    </source>
</evidence>
<feature type="transmembrane region" description="Helical" evidence="7">
    <location>
        <begin position="216"/>
        <end position="242"/>
    </location>
</feature>
<gene>
    <name evidence="9" type="ORF">Air01nite_39680</name>
</gene>
<feature type="transmembrane region" description="Helical" evidence="7">
    <location>
        <begin position="47"/>
        <end position="69"/>
    </location>
</feature>
<feature type="transmembrane region" description="Helical" evidence="7">
    <location>
        <begin position="307"/>
        <end position="334"/>
    </location>
</feature>
<feature type="transmembrane region" description="Helical" evidence="7">
    <location>
        <begin position="346"/>
        <end position="369"/>
    </location>
</feature>
<dbReference type="Proteomes" id="UP000624325">
    <property type="component" value="Unassembled WGS sequence"/>
</dbReference>
<feature type="transmembrane region" description="Helical" evidence="7">
    <location>
        <begin position="147"/>
        <end position="166"/>
    </location>
</feature>
<dbReference type="PANTHER" id="PTHR43266">
    <property type="entry name" value="MACROLIDE-EFFLUX PROTEIN"/>
    <property type="match status" value="1"/>
</dbReference>
<feature type="domain" description="Major facilitator superfamily (MFS) profile" evidence="8">
    <location>
        <begin position="216"/>
        <end position="410"/>
    </location>
</feature>
<evidence type="ECO:0000256" key="1">
    <source>
        <dbReference type="ARBA" id="ARBA00004651"/>
    </source>
</evidence>
<evidence type="ECO:0000256" key="3">
    <source>
        <dbReference type="ARBA" id="ARBA00022475"/>
    </source>
</evidence>
<evidence type="ECO:0000256" key="7">
    <source>
        <dbReference type="SAM" id="Phobius"/>
    </source>
</evidence>
<evidence type="ECO:0000256" key="4">
    <source>
        <dbReference type="ARBA" id="ARBA00022692"/>
    </source>
</evidence>
<accession>A0ABQ4C514</accession>
<keyword evidence="10" id="KW-1185">Reference proteome</keyword>
<dbReference type="PANTHER" id="PTHR43266:SF2">
    <property type="entry name" value="MAJOR FACILITATOR SUPERFAMILY (MFS) PROFILE DOMAIN-CONTAINING PROTEIN"/>
    <property type="match status" value="1"/>
</dbReference>
<dbReference type="InterPro" id="IPR011701">
    <property type="entry name" value="MFS"/>
</dbReference>
<dbReference type="Gene3D" id="1.20.1250.20">
    <property type="entry name" value="MFS general substrate transporter like domains"/>
    <property type="match status" value="1"/>
</dbReference>
<feature type="transmembrane region" description="Helical" evidence="7">
    <location>
        <begin position="248"/>
        <end position="271"/>
    </location>
</feature>
<dbReference type="EMBL" id="BONC01000027">
    <property type="protein sequence ID" value="GIF57873.1"/>
    <property type="molecule type" value="Genomic_DNA"/>
</dbReference>